<dbReference type="Proteomes" id="UP000789405">
    <property type="component" value="Unassembled WGS sequence"/>
</dbReference>
<protein>
    <submittedName>
        <fullName evidence="1">23835_t:CDS:1</fullName>
    </submittedName>
</protein>
<dbReference type="AlphaFoldDB" id="A0A9N9P476"/>
<comment type="caution">
    <text evidence="1">The sequence shown here is derived from an EMBL/GenBank/DDBJ whole genome shotgun (WGS) entry which is preliminary data.</text>
</comment>
<feature type="non-terminal residue" evidence="1">
    <location>
        <position position="1"/>
    </location>
</feature>
<proteinExistence type="predicted"/>
<keyword evidence="2" id="KW-1185">Reference proteome</keyword>
<evidence type="ECO:0000313" key="1">
    <source>
        <dbReference type="EMBL" id="CAG8786284.1"/>
    </source>
</evidence>
<sequence length="76" mass="8329">NSPFDKIVWKGGVKEQIKWSDNGEDPLLSDLDDLTIDLYFANNNVASPTPNNYDKEFDNGSSNKIASSVFGFAGSL</sequence>
<feature type="non-terminal residue" evidence="1">
    <location>
        <position position="76"/>
    </location>
</feature>
<gene>
    <name evidence="1" type="ORF">DERYTH_LOCUS20471</name>
</gene>
<name>A0A9N9P476_9GLOM</name>
<evidence type="ECO:0000313" key="2">
    <source>
        <dbReference type="Proteomes" id="UP000789405"/>
    </source>
</evidence>
<dbReference type="EMBL" id="CAJVPY010024180">
    <property type="protein sequence ID" value="CAG8786284.1"/>
    <property type="molecule type" value="Genomic_DNA"/>
</dbReference>
<reference evidence="1" key="1">
    <citation type="submission" date="2021-06" db="EMBL/GenBank/DDBJ databases">
        <authorList>
            <person name="Kallberg Y."/>
            <person name="Tangrot J."/>
            <person name="Rosling A."/>
        </authorList>
    </citation>
    <scope>NUCLEOTIDE SEQUENCE</scope>
    <source>
        <strain evidence="1">MA453B</strain>
    </source>
</reference>
<accession>A0A9N9P476</accession>
<organism evidence="1 2">
    <name type="scientific">Dentiscutata erythropus</name>
    <dbReference type="NCBI Taxonomy" id="1348616"/>
    <lineage>
        <taxon>Eukaryota</taxon>
        <taxon>Fungi</taxon>
        <taxon>Fungi incertae sedis</taxon>
        <taxon>Mucoromycota</taxon>
        <taxon>Glomeromycotina</taxon>
        <taxon>Glomeromycetes</taxon>
        <taxon>Diversisporales</taxon>
        <taxon>Gigasporaceae</taxon>
        <taxon>Dentiscutata</taxon>
    </lineage>
</organism>